<evidence type="ECO:0000313" key="3">
    <source>
        <dbReference type="Proteomes" id="UP000013569"/>
    </source>
</evidence>
<gene>
    <name evidence="2" type="ORF">GTC6_05547</name>
</gene>
<protein>
    <recommendedName>
        <fullName evidence="1">Ribbon-helix-helix protein CopG domain-containing protein</fullName>
    </recommendedName>
</protein>
<name>R7YCS4_9ACTN</name>
<sequence>MPVQSRIDRELAEQFKEVAEFKGLSEAEIIRQLIRDYVDATDVDELAEHLRADIERRIKKFKKN</sequence>
<reference evidence="2 3" key="1">
    <citation type="journal article" date="2013" name="Genome Announc.">
        <title>Draft Genome Sequence of a Benzothiophene-Desulfurizing Bacterium, Gordona terrae Strain C-6.</title>
        <authorList>
            <person name="Wang W."/>
            <person name="Ma T."/>
            <person name="Ren Y."/>
            <person name="Li G."/>
        </authorList>
    </citation>
    <scope>NUCLEOTIDE SEQUENCE [LARGE SCALE GENOMIC DNA]</scope>
    <source>
        <strain evidence="2 3">C-6</strain>
    </source>
</reference>
<evidence type="ECO:0000259" key="1">
    <source>
        <dbReference type="Pfam" id="PF01402"/>
    </source>
</evidence>
<accession>R7YCS4</accession>
<dbReference type="InterPro" id="IPR002145">
    <property type="entry name" value="CopG"/>
</dbReference>
<dbReference type="InterPro" id="IPR013321">
    <property type="entry name" value="Arc_rbn_hlx_hlx"/>
</dbReference>
<proteinExistence type="predicted"/>
<dbReference type="PATRIC" id="fig|1316928.3.peg.1112"/>
<dbReference type="Pfam" id="PF01402">
    <property type="entry name" value="RHH_1"/>
    <property type="match status" value="1"/>
</dbReference>
<dbReference type="InterPro" id="IPR010985">
    <property type="entry name" value="Ribbon_hlx_hlx"/>
</dbReference>
<evidence type="ECO:0000313" key="2">
    <source>
        <dbReference type="EMBL" id="EON33806.1"/>
    </source>
</evidence>
<dbReference type="GO" id="GO:0006355">
    <property type="term" value="P:regulation of DNA-templated transcription"/>
    <property type="evidence" value="ECO:0007669"/>
    <property type="project" value="InterPro"/>
</dbReference>
<feature type="domain" description="Ribbon-helix-helix protein CopG" evidence="1">
    <location>
        <begin position="6"/>
        <end position="39"/>
    </location>
</feature>
<dbReference type="EMBL" id="AQPW01000004">
    <property type="protein sequence ID" value="EON33806.1"/>
    <property type="molecule type" value="Genomic_DNA"/>
</dbReference>
<dbReference type="Gene3D" id="1.10.1220.10">
    <property type="entry name" value="Met repressor-like"/>
    <property type="match status" value="1"/>
</dbReference>
<dbReference type="AlphaFoldDB" id="R7YCS4"/>
<organism evidence="2 3">
    <name type="scientific">Gordonia terrae C-6</name>
    <dbReference type="NCBI Taxonomy" id="1316928"/>
    <lineage>
        <taxon>Bacteria</taxon>
        <taxon>Bacillati</taxon>
        <taxon>Actinomycetota</taxon>
        <taxon>Actinomycetes</taxon>
        <taxon>Mycobacteriales</taxon>
        <taxon>Gordoniaceae</taxon>
        <taxon>Gordonia</taxon>
    </lineage>
</organism>
<comment type="caution">
    <text evidence="2">The sequence shown here is derived from an EMBL/GenBank/DDBJ whole genome shotgun (WGS) entry which is preliminary data.</text>
</comment>
<dbReference type="Proteomes" id="UP000013569">
    <property type="component" value="Unassembled WGS sequence"/>
</dbReference>
<dbReference type="SUPFAM" id="SSF47598">
    <property type="entry name" value="Ribbon-helix-helix"/>
    <property type="match status" value="1"/>
</dbReference>